<dbReference type="EMBL" id="KV426136">
    <property type="protein sequence ID" value="KZV87092.1"/>
    <property type="molecule type" value="Genomic_DNA"/>
</dbReference>
<proteinExistence type="predicted"/>
<sequence>MSSRARLVQLIAAAAVVGACLHFFYFSVAPESVFTGSSPVNSVELKLDPRPVECPQPITIPSKPMVDLSRPPVPGEPEDEADRLSYLRAMVAHTKGYYVRDWSLGLGWNNMRYIIEASLMHAALLNRTLVLPSFVYARACEHHISVCAQYAFMVNRGDAIGWNDWRDLPIEQQMGFRIPMDVMLNITLMRQKYNVLTFLDYLDLHSLPRNIEWGSGAWDRNGYHAGGIPLFVIPNEKYDPSDIVRVDTYPETGKQINVVRTDYAERLRSALGDKIILDWDPAKAALGISDDKQMSHALKEAGWVELHTFAPFLGMEFVKSPVWPTRQVAPHESVHGLLEEYGHPEEEVVLLAGETHLNRKPGSLRFTTREALDDYMRLCLHDLQYIERLQIVAKRAGARMTERVQGRMWMAAQMRRGDFAKLGWAMEKTVEGHFQRIVDRLKKGREVIISLLKERKHTPHEVPDIVPALDFFSKQPPNEGDPFYLATDERSPEGLQYARQNGAVFIHDLITFEDRQFVGWPLLVTDVLALLEQLVMAQSEYFYGHAMSSVAGGVVNMRAARGVDSRTYLID</sequence>
<dbReference type="Proteomes" id="UP000077266">
    <property type="component" value="Unassembled WGS sequence"/>
</dbReference>
<keyword evidence="1" id="KW-0472">Membrane</keyword>
<dbReference type="InParanoid" id="A0A165EJP6"/>
<keyword evidence="1" id="KW-0812">Transmembrane</keyword>
<organism evidence="2 3">
    <name type="scientific">Exidia glandulosa HHB12029</name>
    <dbReference type="NCBI Taxonomy" id="1314781"/>
    <lineage>
        <taxon>Eukaryota</taxon>
        <taxon>Fungi</taxon>
        <taxon>Dikarya</taxon>
        <taxon>Basidiomycota</taxon>
        <taxon>Agaricomycotina</taxon>
        <taxon>Agaricomycetes</taxon>
        <taxon>Auriculariales</taxon>
        <taxon>Exidiaceae</taxon>
        <taxon>Exidia</taxon>
    </lineage>
</organism>
<accession>A0A165EJP6</accession>
<evidence type="ECO:0008006" key="4">
    <source>
        <dbReference type="Google" id="ProtNLM"/>
    </source>
</evidence>
<gene>
    <name evidence="2" type="ORF">EXIGLDRAFT_724109</name>
</gene>
<dbReference type="AlphaFoldDB" id="A0A165EJP6"/>
<reference evidence="2 3" key="1">
    <citation type="journal article" date="2016" name="Mol. Biol. Evol.">
        <title>Comparative Genomics of Early-Diverging Mushroom-Forming Fungi Provides Insights into the Origins of Lignocellulose Decay Capabilities.</title>
        <authorList>
            <person name="Nagy L.G."/>
            <person name="Riley R."/>
            <person name="Tritt A."/>
            <person name="Adam C."/>
            <person name="Daum C."/>
            <person name="Floudas D."/>
            <person name="Sun H."/>
            <person name="Yadav J.S."/>
            <person name="Pangilinan J."/>
            <person name="Larsson K.H."/>
            <person name="Matsuura K."/>
            <person name="Barry K."/>
            <person name="Labutti K."/>
            <person name="Kuo R."/>
            <person name="Ohm R.A."/>
            <person name="Bhattacharya S.S."/>
            <person name="Shirouzu T."/>
            <person name="Yoshinaga Y."/>
            <person name="Martin F.M."/>
            <person name="Grigoriev I.V."/>
            <person name="Hibbett D.S."/>
        </authorList>
    </citation>
    <scope>NUCLEOTIDE SEQUENCE [LARGE SCALE GENOMIC DNA]</scope>
    <source>
        <strain evidence="2 3">HHB12029</strain>
    </source>
</reference>
<evidence type="ECO:0000313" key="2">
    <source>
        <dbReference type="EMBL" id="KZV87092.1"/>
    </source>
</evidence>
<keyword evidence="3" id="KW-1185">Reference proteome</keyword>
<dbReference type="Gene3D" id="3.40.50.11350">
    <property type="match status" value="1"/>
</dbReference>
<evidence type="ECO:0000256" key="1">
    <source>
        <dbReference type="SAM" id="Phobius"/>
    </source>
</evidence>
<dbReference type="STRING" id="1314781.A0A165EJP6"/>
<dbReference type="PROSITE" id="PS51257">
    <property type="entry name" value="PROKAR_LIPOPROTEIN"/>
    <property type="match status" value="1"/>
</dbReference>
<protein>
    <recommendedName>
        <fullName evidence="4">O-fucosyltransferase family protein</fullName>
    </recommendedName>
</protein>
<keyword evidence="1" id="KW-1133">Transmembrane helix</keyword>
<name>A0A165EJP6_EXIGL</name>
<feature type="transmembrane region" description="Helical" evidence="1">
    <location>
        <begin position="7"/>
        <end position="28"/>
    </location>
</feature>
<dbReference type="OrthoDB" id="3345970at2759"/>
<evidence type="ECO:0000313" key="3">
    <source>
        <dbReference type="Proteomes" id="UP000077266"/>
    </source>
</evidence>